<organism evidence="2 3">
    <name type="scientific">Rhodohalobacter sulfatireducens</name>
    <dbReference type="NCBI Taxonomy" id="2911366"/>
    <lineage>
        <taxon>Bacteria</taxon>
        <taxon>Pseudomonadati</taxon>
        <taxon>Balneolota</taxon>
        <taxon>Balneolia</taxon>
        <taxon>Balneolales</taxon>
        <taxon>Balneolaceae</taxon>
        <taxon>Rhodohalobacter</taxon>
    </lineage>
</organism>
<keyword evidence="1" id="KW-0472">Membrane</keyword>
<feature type="transmembrane region" description="Helical" evidence="1">
    <location>
        <begin position="99"/>
        <end position="121"/>
    </location>
</feature>
<feature type="transmembrane region" description="Helical" evidence="1">
    <location>
        <begin position="45"/>
        <end position="67"/>
    </location>
</feature>
<evidence type="ECO:0000313" key="3">
    <source>
        <dbReference type="Proteomes" id="UP001165366"/>
    </source>
</evidence>
<keyword evidence="1" id="KW-1133">Transmembrane helix</keyword>
<name>A0ABS9KEF2_9BACT</name>
<gene>
    <name evidence="2" type="ORF">L6773_11630</name>
</gene>
<keyword evidence="3" id="KW-1185">Reference proteome</keyword>
<proteinExistence type="predicted"/>
<feature type="transmembrane region" description="Helical" evidence="1">
    <location>
        <begin position="21"/>
        <end position="39"/>
    </location>
</feature>
<sequence>MQIEVTGQTTREKKLIQLETLLNYEIPVSGTLVLMWWLLPGGILFLIFAAAVILFPLFTIWIAVLLFQLDRYGWFSALILFVVAPLCMIPFFSDGSATYPFYYVLPLGFFAFYSIILRVVVPIWDE</sequence>
<reference evidence="2" key="1">
    <citation type="submission" date="2022-01" db="EMBL/GenBank/DDBJ databases">
        <authorList>
            <person name="Wang Y."/>
        </authorList>
    </citation>
    <scope>NUCLEOTIDE SEQUENCE</scope>
    <source>
        <strain evidence="2">WB101</strain>
    </source>
</reference>
<dbReference type="RefSeq" id="WP_237854583.1">
    <property type="nucleotide sequence ID" value="NZ_JAKLWS010000013.1"/>
</dbReference>
<keyword evidence="1" id="KW-0812">Transmembrane</keyword>
<comment type="caution">
    <text evidence="2">The sequence shown here is derived from an EMBL/GenBank/DDBJ whole genome shotgun (WGS) entry which is preliminary data.</text>
</comment>
<reference evidence="2" key="2">
    <citation type="submission" date="2024-05" db="EMBL/GenBank/DDBJ databases">
        <title>Rhodohalobacter halophilus gen. nov., sp. nov., a moderately halophilic member of the family Balneolaceae.</title>
        <authorList>
            <person name="Xia J."/>
        </authorList>
    </citation>
    <scope>NUCLEOTIDE SEQUENCE</scope>
    <source>
        <strain evidence="2">WB101</strain>
    </source>
</reference>
<accession>A0ABS9KEF2</accession>
<dbReference type="Proteomes" id="UP001165366">
    <property type="component" value="Unassembled WGS sequence"/>
</dbReference>
<protein>
    <submittedName>
        <fullName evidence="2">Uncharacterized protein</fullName>
    </submittedName>
</protein>
<feature type="transmembrane region" description="Helical" evidence="1">
    <location>
        <begin position="74"/>
        <end position="93"/>
    </location>
</feature>
<evidence type="ECO:0000313" key="2">
    <source>
        <dbReference type="EMBL" id="MCG2589220.1"/>
    </source>
</evidence>
<evidence type="ECO:0000256" key="1">
    <source>
        <dbReference type="SAM" id="Phobius"/>
    </source>
</evidence>
<dbReference type="EMBL" id="JAKLWS010000013">
    <property type="protein sequence ID" value="MCG2589220.1"/>
    <property type="molecule type" value="Genomic_DNA"/>
</dbReference>